<feature type="domain" description="HTH tetR-type" evidence="5">
    <location>
        <begin position="14"/>
        <end position="60"/>
    </location>
</feature>
<keyword evidence="3" id="KW-0238">DNA-binding</keyword>
<dbReference type="Proteomes" id="UP000233750">
    <property type="component" value="Unassembled WGS sequence"/>
</dbReference>
<dbReference type="OrthoDB" id="9806334at2"/>
<dbReference type="SUPFAM" id="SSF48498">
    <property type="entry name" value="Tetracyclin repressor-like, C-terminal domain"/>
    <property type="match status" value="1"/>
</dbReference>
<dbReference type="InterPro" id="IPR009057">
    <property type="entry name" value="Homeodomain-like_sf"/>
</dbReference>
<name>A0A2N3WSD3_9PSEU</name>
<dbReference type="Pfam" id="PF00440">
    <property type="entry name" value="TetR_N"/>
    <property type="match status" value="1"/>
</dbReference>
<accession>A0A2N3WSD3</accession>
<sequence length="198" mass="21959">MDRTFTNQARRAQIVQAAIDTIAELGYAKASFAQITKRAGLRSPRMISYHFADKNDLIRQIAVEVFTAGARYIHERTEAAATGLGKLRAYLEANLQFLRDHPKEVAALTEIGRHLRTDEGKAYTSTSAQEVSVESLETLLAQGQSGGEFRDFDVRSMAIMIRAAVDGAAQRLRDEPEFDFDAYASEVVAVFTLAARKQ</sequence>
<dbReference type="PANTHER" id="PTHR30328">
    <property type="entry name" value="TRANSCRIPTIONAL REPRESSOR"/>
    <property type="match status" value="1"/>
</dbReference>
<dbReference type="Pfam" id="PF13977">
    <property type="entry name" value="TetR_C_6"/>
    <property type="match status" value="1"/>
</dbReference>
<evidence type="ECO:0000259" key="5">
    <source>
        <dbReference type="Pfam" id="PF00440"/>
    </source>
</evidence>
<keyword evidence="1" id="KW-0678">Repressor</keyword>
<dbReference type="InterPro" id="IPR036271">
    <property type="entry name" value="Tet_transcr_reg_TetR-rel_C_sf"/>
</dbReference>
<organism evidence="7 8">
    <name type="scientific">Amycolatopsis echigonensis</name>
    <dbReference type="NCBI Taxonomy" id="2576905"/>
    <lineage>
        <taxon>Bacteria</taxon>
        <taxon>Bacillati</taxon>
        <taxon>Actinomycetota</taxon>
        <taxon>Actinomycetes</taxon>
        <taxon>Pseudonocardiales</taxon>
        <taxon>Pseudonocardiaceae</taxon>
        <taxon>Amycolatopsis</taxon>
    </lineage>
</organism>
<proteinExistence type="predicted"/>
<comment type="caution">
    <text evidence="7">The sequence shown here is derived from an EMBL/GenBank/DDBJ whole genome shotgun (WGS) entry which is preliminary data.</text>
</comment>
<evidence type="ECO:0000256" key="4">
    <source>
        <dbReference type="ARBA" id="ARBA00023163"/>
    </source>
</evidence>
<keyword evidence="8" id="KW-1185">Reference proteome</keyword>
<reference evidence="7 8" key="1">
    <citation type="submission" date="2017-12" db="EMBL/GenBank/DDBJ databases">
        <title>Sequencing the genomes of 1000 Actinobacteria strains.</title>
        <authorList>
            <person name="Klenk H.-P."/>
        </authorList>
    </citation>
    <scope>NUCLEOTIDE SEQUENCE [LARGE SCALE GENOMIC DNA]</scope>
    <source>
        <strain evidence="7 8">DSM 45165</strain>
    </source>
</reference>
<dbReference type="Gene3D" id="1.10.357.10">
    <property type="entry name" value="Tetracycline Repressor, domain 2"/>
    <property type="match status" value="1"/>
</dbReference>
<dbReference type="AlphaFoldDB" id="A0A2N3WSD3"/>
<dbReference type="InterPro" id="IPR050109">
    <property type="entry name" value="HTH-type_TetR-like_transc_reg"/>
</dbReference>
<keyword evidence="4" id="KW-0804">Transcription</keyword>
<evidence type="ECO:0000256" key="2">
    <source>
        <dbReference type="ARBA" id="ARBA00023015"/>
    </source>
</evidence>
<dbReference type="GO" id="GO:0006355">
    <property type="term" value="P:regulation of DNA-templated transcription"/>
    <property type="evidence" value="ECO:0007669"/>
    <property type="project" value="UniProtKB-ARBA"/>
</dbReference>
<evidence type="ECO:0000256" key="3">
    <source>
        <dbReference type="ARBA" id="ARBA00023125"/>
    </source>
</evidence>
<keyword evidence="2" id="KW-0805">Transcription regulation</keyword>
<gene>
    <name evidence="7" type="ORF">ATK30_7754</name>
</gene>
<dbReference type="Gene3D" id="1.10.10.60">
    <property type="entry name" value="Homeodomain-like"/>
    <property type="match status" value="1"/>
</dbReference>
<feature type="domain" description="BetI-type transcriptional repressor C-terminal" evidence="6">
    <location>
        <begin position="86"/>
        <end position="182"/>
    </location>
</feature>
<evidence type="ECO:0000313" key="8">
    <source>
        <dbReference type="Proteomes" id="UP000233750"/>
    </source>
</evidence>
<dbReference type="PANTHER" id="PTHR30328:SF54">
    <property type="entry name" value="HTH-TYPE TRANSCRIPTIONAL REPRESSOR SCO4008"/>
    <property type="match status" value="1"/>
</dbReference>
<dbReference type="InterPro" id="IPR039538">
    <property type="entry name" value="BetI_C"/>
</dbReference>
<dbReference type="EMBL" id="PJMY01000003">
    <property type="protein sequence ID" value="PKV96791.1"/>
    <property type="molecule type" value="Genomic_DNA"/>
</dbReference>
<dbReference type="SUPFAM" id="SSF46689">
    <property type="entry name" value="Homeodomain-like"/>
    <property type="match status" value="1"/>
</dbReference>
<dbReference type="InterPro" id="IPR001647">
    <property type="entry name" value="HTH_TetR"/>
</dbReference>
<evidence type="ECO:0000256" key="1">
    <source>
        <dbReference type="ARBA" id="ARBA00022491"/>
    </source>
</evidence>
<evidence type="ECO:0000313" key="7">
    <source>
        <dbReference type="EMBL" id="PKV96791.1"/>
    </source>
</evidence>
<evidence type="ECO:0000259" key="6">
    <source>
        <dbReference type="Pfam" id="PF13977"/>
    </source>
</evidence>
<dbReference type="GO" id="GO:0003677">
    <property type="term" value="F:DNA binding"/>
    <property type="evidence" value="ECO:0007669"/>
    <property type="project" value="UniProtKB-KW"/>
</dbReference>
<dbReference type="RefSeq" id="WP_101439596.1">
    <property type="nucleotide sequence ID" value="NZ_PJMY01000003.1"/>
</dbReference>
<protein>
    <submittedName>
        <fullName evidence="7">TetR family transcriptional regulator</fullName>
    </submittedName>
</protein>